<reference evidence="2 3" key="1">
    <citation type="submission" date="2016-11" db="EMBL/GenBank/DDBJ databases">
        <title>Trade-off between light-utilization and light-protection in marine flavobacteria.</title>
        <authorList>
            <person name="Kumagai Y."/>
        </authorList>
    </citation>
    <scope>NUCLEOTIDE SEQUENCE [LARGE SCALE GENOMIC DNA]</scope>
    <source>
        <strain evidence="2 3">NBRC 107125</strain>
    </source>
</reference>
<protein>
    <recommendedName>
        <fullName evidence="4">MSHA biogenesis protein MshP</fullName>
    </recommendedName>
</protein>
<keyword evidence="1" id="KW-0472">Membrane</keyword>
<feature type="transmembrane region" description="Helical" evidence="1">
    <location>
        <begin position="12"/>
        <end position="36"/>
    </location>
</feature>
<evidence type="ECO:0000313" key="2">
    <source>
        <dbReference type="EMBL" id="ARN73583.1"/>
    </source>
</evidence>
<evidence type="ECO:0000256" key="1">
    <source>
        <dbReference type="SAM" id="Phobius"/>
    </source>
</evidence>
<dbReference type="STRING" id="716816.BST96_05285"/>
<name>A0A1X9NHW8_9GAMM</name>
<dbReference type="OrthoDB" id="5768004at2"/>
<dbReference type="Proteomes" id="UP000193450">
    <property type="component" value="Chromosome"/>
</dbReference>
<evidence type="ECO:0000313" key="3">
    <source>
        <dbReference type="Proteomes" id="UP000193450"/>
    </source>
</evidence>
<dbReference type="KEGG" id="osg:BST96_05285"/>
<evidence type="ECO:0008006" key="4">
    <source>
        <dbReference type="Google" id="ProtNLM"/>
    </source>
</evidence>
<dbReference type="EMBL" id="CP019343">
    <property type="protein sequence ID" value="ARN73583.1"/>
    <property type="molecule type" value="Genomic_DNA"/>
</dbReference>
<keyword evidence="1" id="KW-0812">Transmembrane</keyword>
<sequence>MATTPKKQQGFSVIMAIFIIVVLGALAAAMLSFLAAGSESVAREIVSARALMAAESGAQRKLNEVFPPAGGTVLAGVCVDGPADNWDFGSNGLEGCSNTLASVTCRSVNVRGVNYIYIRSVGQCGPLADQAVRIVEVQARDGF</sequence>
<proteinExistence type="predicted"/>
<dbReference type="RefSeq" id="WP_085757697.1">
    <property type="nucleotide sequence ID" value="NZ_CP019343.1"/>
</dbReference>
<organism evidence="2 3">
    <name type="scientific">Oceanicoccus sagamiensis</name>
    <dbReference type="NCBI Taxonomy" id="716816"/>
    <lineage>
        <taxon>Bacteria</taxon>
        <taxon>Pseudomonadati</taxon>
        <taxon>Pseudomonadota</taxon>
        <taxon>Gammaproteobacteria</taxon>
        <taxon>Cellvibrionales</taxon>
        <taxon>Spongiibacteraceae</taxon>
        <taxon>Oceanicoccus</taxon>
    </lineage>
</organism>
<keyword evidence="3" id="KW-1185">Reference proteome</keyword>
<gene>
    <name evidence="2" type="ORF">BST96_05285</name>
</gene>
<keyword evidence="1" id="KW-1133">Transmembrane helix</keyword>
<accession>A0A1X9NHW8</accession>
<dbReference type="AlphaFoldDB" id="A0A1X9NHW8"/>